<accession>A0A7M1W4N0</accession>
<dbReference type="Gene3D" id="3.40.50.2000">
    <property type="entry name" value="Glycogen Phosphorylase B"/>
    <property type="match status" value="2"/>
</dbReference>
<dbReference type="AlphaFoldDB" id="A0A7M1W4N0"/>
<evidence type="ECO:0000313" key="2">
    <source>
        <dbReference type="EMBL" id="QOS21898.1"/>
    </source>
</evidence>
<organism evidence="2">
    <name type="scientific">Vibrio parahaemolyticus</name>
    <dbReference type="NCBI Taxonomy" id="670"/>
    <lineage>
        <taxon>Bacteria</taxon>
        <taxon>Pseudomonadati</taxon>
        <taxon>Pseudomonadota</taxon>
        <taxon>Gammaproteobacteria</taxon>
        <taxon>Vibrionales</taxon>
        <taxon>Vibrionaceae</taxon>
        <taxon>Vibrio</taxon>
    </lineage>
</organism>
<keyword evidence="2" id="KW-0808">Transferase</keyword>
<feature type="domain" description="Glycosyltransferase subfamily 4-like N-terminal" evidence="1">
    <location>
        <begin position="13"/>
        <end position="172"/>
    </location>
</feature>
<dbReference type="PANTHER" id="PTHR45947:SF3">
    <property type="entry name" value="SULFOQUINOVOSYL TRANSFERASE SQD2"/>
    <property type="match status" value="1"/>
</dbReference>
<dbReference type="PANTHER" id="PTHR45947">
    <property type="entry name" value="SULFOQUINOVOSYL TRANSFERASE SQD2"/>
    <property type="match status" value="1"/>
</dbReference>
<proteinExistence type="predicted"/>
<gene>
    <name evidence="2" type="primary">pimA</name>
    <name evidence="2" type="ORF">VP389_00017</name>
</gene>
<protein>
    <submittedName>
        <fullName evidence="2">Phosphatidyl-myo-inositol mannosyltransferase</fullName>
        <ecNumber evidence="2">2.4.1.345</ecNumber>
    </submittedName>
</protein>
<keyword evidence="2" id="KW-0328">Glycosyltransferase</keyword>
<dbReference type="InterPro" id="IPR050194">
    <property type="entry name" value="Glycosyltransferase_grp1"/>
</dbReference>
<dbReference type="SUPFAM" id="SSF53756">
    <property type="entry name" value="UDP-Glycosyltransferase/glycogen phosphorylase"/>
    <property type="match status" value="1"/>
</dbReference>
<dbReference type="CDD" id="cd03801">
    <property type="entry name" value="GT4_PimA-like"/>
    <property type="match status" value="1"/>
</dbReference>
<dbReference type="EMBL" id="MT898200">
    <property type="protein sequence ID" value="QOS21898.1"/>
    <property type="molecule type" value="Genomic_DNA"/>
</dbReference>
<dbReference type="InterPro" id="IPR028098">
    <property type="entry name" value="Glyco_trans_4-like_N"/>
</dbReference>
<dbReference type="EC" id="2.4.1.345" evidence="2"/>
<dbReference type="GO" id="GO:0043750">
    <property type="term" value="F:phosphatidylinositol alpha-mannosyltransferase activity"/>
    <property type="evidence" value="ECO:0007669"/>
    <property type="project" value="UniProtKB-EC"/>
</dbReference>
<name>A0A7M1W4N0_VIBPH</name>
<reference evidence="2" key="1">
    <citation type="submission" date="2020-08" db="EMBL/GenBank/DDBJ databases">
        <title>Genetic structure, function and evolution of capsule biosynthesis loci in Vibrio parahaemolyticus.</title>
        <authorList>
            <person name="Li L."/>
            <person name="Bian S."/>
        </authorList>
    </citation>
    <scope>NUCLEOTIDE SEQUENCE</scope>
    <source>
        <strain evidence="2">VP389</strain>
    </source>
</reference>
<evidence type="ECO:0000259" key="1">
    <source>
        <dbReference type="Pfam" id="PF13439"/>
    </source>
</evidence>
<sequence>MKIYYLVSSFKVSGLTKIIFNTTKELVGKHDITVVEFNCAKDSKYKEELLSLGVRFLNINFKGMNFFDGIKKIKRIINAGNPDIVHAHCFRSIVATSFIKNETKSKIVCTLHSYVPYNYIGEFGVVRAKLYSNILISRARRFDATVAVSESVKDLYLRHNKLTTYAICNGVEILNKKMTCLTNSFDYIYTGSVSERKKVKELCLAFKIFTKEHPDKKLAIVGDGPLAHELKQQFSSENIVFLGRVDDVDSYLARSKFFISASESEGLPNSVMEAMAIGLPCLLSAIPPHRELVDSVQSNYITVFDYNNVDSIVKTLLQSQSLDKGVYEEVSCNLKLKILNKYNTREMAKEHERLYRKLL</sequence>
<dbReference type="Pfam" id="PF13692">
    <property type="entry name" value="Glyco_trans_1_4"/>
    <property type="match status" value="1"/>
</dbReference>
<dbReference type="Pfam" id="PF13439">
    <property type="entry name" value="Glyco_transf_4"/>
    <property type="match status" value="1"/>
</dbReference>